<dbReference type="eggNOG" id="COG2865">
    <property type="taxonomic scope" value="Bacteria"/>
</dbReference>
<dbReference type="HOGENOM" id="CLU_024970_3_3_6"/>
<sequence>MPSITDLWRQGENSAVEFKSASVRPESLAHEMVAFANTDGGSILLGVEDDGRVSGIGTELDYEQWAANIARNNVVPALDARLSIERLENQRVLLIDIPKGRDKPYQTNTNQFLVRVGSTNRVATQQELMRLFQQAGVFHFDLTPVERASIQSLDLSKIDAYFQRYDVDFEQDENRDGLLINTDILTEERLPTLAGLLVFGINPQRYLSDACISFAHFAGAQIDEELIDKQVIGGTLDRQVEGTLAVIKNNLREGSIIEGAKTRPTDYYYPDKVFRELLVNACVHRNYAIHGSRIRVFLFSDRIEVISPGRLPNTVTIEKLRCGVSYAVNPVLVKFMENLRFIDKLGRGLPMVYREAVTHDRQVIFEEVGEEFRVILGLHDQA</sequence>
<dbReference type="PANTHER" id="PTHR30595">
    <property type="entry name" value="GLPR-RELATED TRANSCRIPTIONAL REPRESSOR"/>
    <property type="match status" value="1"/>
</dbReference>
<dbReference type="AlphaFoldDB" id="H8Z4G9"/>
<dbReference type="STRING" id="631362.Thi970DRAFT_03850"/>
<dbReference type="Gene3D" id="3.30.565.60">
    <property type="match status" value="1"/>
</dbReference>
<evidence type="ECO:0000259" key="1">
    <source>
        <dbReference type="Pfam" id="PF04326"/>
    </source>
</evidence>
<reference evidence="3" key="1">
    <citation type="submission" date="2011-06" db="EMBL/GenBank/DDBJ databases">
        <authorList>
            <consortium name="US DOE Joint Genome Institute (JGI-PGF)"/>
            <person name="Lucas S."/>
            <person name="Han J."/>
            <person name="Lapidus A."/>
            <person name="Cheng J.-F."/>
            <person name="Goodwin L."/>
            <person name="Pitluck S."/>
            <person name="Peters L."/>
            <person name="Land M.L."/>
            <person name="Hauser L."/>
            <person name="Vogl K."/>
            <person name="Liu Z."/>
            <person name="Overmann J."/>
            <person name="Frigaard N.-U."/>
            <person name="Bryant D.A."/>
            <person name="Woyke T.J."/>
        </authorList>
    </citation>
    <scope>NUCLEOTIDE SEQUENCE [LARGE SCALE GENOMIC DNA]</scope>
    <source>
        <strain evidence="3">970</strain>
    </source>
</reference>
<dbReference type="OrthoDB" id="7593619at2"/>
<dbReference type="Proteomes" id="UP000002964">
    <property type="component" value="Unassembled WGS sequence"/>
</dbReference>
<dbReference type="Pfam" id="PF13749">
    <property type="entry name" value="HATPase_c_4"/>
    <property type="match status" value="1"/>
</dbReference>
<keyword evidence="3" id="KW-1185">Reference proteome</keyword>
<dbReference type="PANTHER" id="PTHR30595:SF6">
    <property type="entry name" value="SCHLAFEN ALBA-2 DOMAIN-CONTAINING PROTEIN"/>
    <property type="match status" value="1"/>
</dbReference>
<gene>
    <name evidence="2" type="ORF">Thi970DRAFT_03850</name>
</gene>
<dbReference type="EMBL" id="JH603170">
    <property type="protein sequence ID" value="EIC20226.1"/>
    <property type="molecule type" value="Genomic_DNA"/>
</dbReference>
<reference evidence="2 3" key="2">
    <citation type="submission" date="2011-11" db="EMBL/GenBank/DDBJ databases">
        <authorList>
            <consortium name="US DOE Joint Genome Institute"/>
            <person name="Lucas S."/>
            <person name="Han J."/>
            <person name="Lapidus A."/>
            <person name="Cheng J.-F."/>
            <person name="Goodwin L."/>
            <person name="Pitluck S."/>
            <person name="Peters L."/>
            <person name="Ovchinnikova G."/>
            <person name="Zhang X."/>
            <person name="Detter J.C."/>
            <person name="Han C."/>
            <person name="Tapia R."/>
            <person name="Land M."/>
            <person name="Hauser L."/>
            <person name="Kyrpides N."/>
            <person name="Ivanova N."/>
            <person name="Pagani I."/>
            <person name="Vogl K."/>
            <person name="Liu Z."/>
            <person name="Overmann J."/>
            <person name="Frigaard N.-U."/>
            <person name="Bryant D."/>
            <person name="Woyke T."/>
        </authorList>
    </citation>
    <scope>NUCLEOTIDE SEQUENCE [LARGE SCALE GENOMIC DNA]</scope>
    <source>
        <strain evidence="2 3">970</strain>
    </source>
</reference>
<proteinExistence type="predicted"/>
<organism evidence="2 3">
    <name type="scientific">Thiorhodovibrio frisius</name>
    <dbReference type="NCBI Taxonomy" id="631362"/>
    <lineage>
        <taxon>Bacteria</taxon>
        <taxon>Pseudomonadati</taxon>
        <taxon>Pseudomonadota</taxon>
        <taxon>Gammaproteobacteria</taxon>
        <taxon>Chromatiales</taxon>
        <taxon>Chromatiaceae</taxon>
        <taxon>Thiorhodovibrio</taxon>
    </lineage>
</organism>
<accession>H8Z4G9</accession>
<dbReference type="Gene3D" id="3.30.950.30">
    <property type="entry name" value="Schlafen, AAA domain"/>
    <property type="match status" value="1"/>
</dbReference>
<protein>
    <submittedName>
        <fullName evidence="2">Putative transcriptional regulator with HTH domain</fullName>
    </submittedName>
</protein>
<feature type="domain" description="Schlafen AlbA-2" evidence="1">
    <location>
        <begin position="12"/>
        <end position="123"/>
    </location>
</feature>
<dbReference type="InterPro" id="IPR038461">
    <property type="entry name" value="Schlafen_AlbA_2_dom_sf"/>
</dbReference>
<dbReference type="InterPro" id="IPR038475">
    <property type="entry name" value="RecG_C_sf"/>
</dbReference>
<evidence type="ECO:0000313" key="3">
    <source>
        <dbReference type="Proteomes" id="UP000002964"/>
    </source>
</evidence>
<evidence type="ECO:0000313" key="2">
    <source>
        <dbReference type="EMBL" id="EIC20226.1"/>
    </source>
</evidence>
<dbReference type="Pfam" id="PF04326">
    <property type="entry name" value="SLFN_AlbA_2"/>
    <property type="match status" value="1"/>
</dbReference>
<dbReference type="InterPro" id="IPR007421">
    <property type="entry name" value="Schlafen_AlbA_2_dom"/>
</dbReference>
<name>H8Z4G9_9GAMM</name>
<dbReference type="RefSeq" id="WP_009150629.1">
    <property type="nucleotide sequence ID" value="NZ_CP121471.1"/>
</dbReference>